<dbReference type="Proteomes" id="UP000006787">
    <property type="component" value="Unassembled WGS sequence"/>
</dbReference>
<protein>
    <recommendedName>
        <fullName evidence="3">Phage protein</fullName>
    </recommendedName>
</protein>
<gene>
    <name evidence="1" type="ORF">C426_0895</name>
</gene>
<dbReference type="AlphaFoldDB" id="K2PK19"/>
<dbReference type="RefSeq" id="WP_003135307.1">
    <property type="nucleotide sequence ID" value="NZ_AMQS01000011.1"/>
</dbReference>
<reference evidence="1 2" key="1">
    <citation type="journal article" date="2012" name="J. Bacteriol.">
        <title>Genome Sequence of the Bacteriocin-Producing Strain Lactococcus garvieae DCC43.</title>
        <authorList>
            <person name="Gabrielsen C."/>
            <person name="Brede D.A."/>
            <person name="Hernandez P.E."/>
            <person name="Nes I.F."/>
            <person name="Diep D.B."/>
        </authorList>
    </citation>
    <scope>NUCLEOTIDE SEQUENCE [LARGE SCALE GENOMIC DNA]</scope>
    <source>
        <strain evidence="1 2">DCC43</strain>
    </source>
</reference>
<evidence type="ECO:0008006" key="3">
    <source>
        <dbReference type="Google" id="ProtNLM"/>
    </source>
</evidence>
<dbReference type="NCBIfam" id="NF047360">
    <property type="entry name" value="tail_chap_PVL"/>
    <property type="match status" value="1"/>
</dbReference>
<organism evidence="1 2">
    <name type="scientific">Lactococcus garvieae DCC43</name>
    <dbReference type="NCBI Taxonomy" id="1231377"/>
    <lineage>
        <taxon>Bacteria</taxon>
        <taxon>Bacillati</taxon>
        <taxon>Bacillota</taxon>
        <taxon>Bacilli</taxon>
        <taxon>Lactobacillales</taxon>
        <taxon>Streptococcaceae</taxon>
        <taxon>Lactococcus</taxon>
    </lineage>
</organism>
<evidence type="ECO:0000313" key="2">
    <source>
        <dbReference type="Proteomes" id="UP000006787"/>
    </source>
</evidence>
<dbReference type="Pfam" id="PF23857">
    <property type="entry name" value="Phage_TAC_19"/>
    <property type="match status" value="1"/>
</dbReference>
<dbReference type="PATRIC" id="fig|1231377.3.peg.896"/>
<accession>K2PK19</accession>
<evidence type="ECO:0000313" key="1">
    <source>
        <dbReference type="EMBL" id="EKF51715.1"/>
    </source>
</evidence>
<name>K2PK19_9LACT</name>
<dbReference type="EMBL" id="AMQS01000011">
    <property type="protein sequence ID" value="EKF51715.1"/>
    <property type="molecule type" value="Genomic_DNA"/>
</dbReference>
<comment type="caution">
    <text evidence="1">The sequence shown here is derived from an EMBL/GenBank/DDBJ whole genome shotgun (WGS) entry which is preliminary data.</text>
</comment>
<sequence>MTKLKISLHTKPGVTFEEEHVSGQKYLDFWTMKADLEENQDKYSVVDIIEKRLEFTAGLFSSDEITPESILAGTNPWDLMPLLNSIENIIIGADDNDSKKEQ</sequence>
<proteinExistence type="predicted"/>
<dbReference type="InterPro" id="IPR057006">
    <property type="entry name" value="Phage_TAC_19"/>
</dbReference>